<evidence type="ECO:0000256" key="1">
    <source>
        <dbReference type="SAM" id="MobiDB-lite"/>
    </source>
</evidence>
<dbReference type="PANTHER" id="PTHR35317">
    <property type="entry name" value="OS04G0629600 PROTEIN"/>
    <property type="match status" value="1"/>
</dbReference>
<gene>
    <name evidence="3" type="primary">LOC111024541</name>
</gene>
<dbReference type="RefSeq" id="XP_022157933.1">
    <property type="nucleotide sequence ID" value="XM_022302241.1"/>
</dbReference>
<dbReference type="AlphaFoldDB" id="A0A6J1DUQ1"/>
<proteinExistence type="predicted"/>
<dbReference type="KEGG" id="mcha:111024541"/>
<sequence length="185" mass="21807">MDRPISTPEDPNDMQIEKWDRSNRMSLMIIKRSISKMFHDLILESTNVRALLKELEQCFARNENAEAGDLLTKLVTMRYTEKGNNIREYIMEMASLAARLRTLKLEVSEDLLIHFVLMSLPTRYNQLKVCYNTQKEKWTLVELISYCVGEEERLRREETETDRSASTFQGKEEKEGAGRHWRREG</sequence>
<feature type="compositionally biased region" description="Basic and acidic residues" evidence="1">
    <location>
        <begin position="170"/>
        <end position="185"/>
    </location>
</feature>
<dbReference type="Pfam" id="PF14223">
    <property type="entry name" value="Retrotran_gag_2"/>
    <property type="match status" value="1"/>
</dbReference>
<dbReference type="OrthoDB" id="1633296at2759"/>
<organism evidence="2 3">
    <name type="scientific">Momordica charantia</name>
    <name type="common">Bitter gourd</name>
    <name type="synonym">Balsam pear</name>
    <dbReference type="NCBI Taxonomy" id="3673"/>
    <lineage>
        <taxon>Eukaryota</taxon>
        <taxon>Viridiplantae</taxon>
        <taxon>Streptophyta</taxon>
        <taxon>Embryophyta</taxon>
        <taxon>Tracheophyta</taxon>
        <taxon>Spermatophyta</taxon>
        <taxon>Magnoliopsida</taxon>
        <taxon>eudicotyledons</taxon>
        <taxon>Gunneridae</taxon>
        <taxon>Pentapetalae</taxon>
        <taxon>rosids</taxon>
        <taxon>fabids</taxon>
        <taxon>Cucurbitales</taxon>
        <taxon>Cucurbitaceae</taxon>
        <taxon>Momordiceae</taxon>
        <taxon>Momordica</taxon>
    </lineage>
</organism>
<dbReference type="PANTHER" id="PTHR35317:SF42">
    <property type="entry name" value="RETROTRANSPOSON GAG DOMAIN-CONTAINING PROTEIN"/>
    <property type="match status" value="1"/>
</dbReference>
<reference evidence="3" key="1">
    <citation type="submission" date="2025-08" db="UniProtKB">
        <authorList>
            <consortium name="RefSeq"/>
        </authorList>
    </citation>
    <scope>IDENTIFICATION</scope>
    <source>
        <strain evidence="3">OHB3-1</strain>
    </source>
</reference>
<evidence type="ECO:0000313" key="3">
    <source>
        <dbReference type="RefSeq" id="XP_022157933.1"/>
    </source>
</evidence>
<evidence type="ECO:0000313" key="2">
    <source>
        <dbReference type="Proteomes" id="UP000504603"/>
    </source>
</evidence>
<accession>A0A6J1DUQ1</accession>
<dbReference type="GeneID" id="111024541"/>
<protein>
    <submittedName>
        <fullName evidence="3">Uncharacterized protein LOC111024541</fullName>
    </submittedName>
</protein>
<dbReference type="Proteomes" id="UP000504603">
    <property type="component" value="Unplaced"/>
</dbReference>
<feature type="compositionally biased region" description="Basic and acidic residues" evidence="1">
    <location>
        <begin position="154"/>
        <end position="163"/>
    </location>
</feature>
<feature type="region of interest" description="Disordered" evidence="1">
    <location>
        <begin position="154"/>
        <end position="185"/>
    </location>
</feature>
<keyword evidence="2" id="KW-1185">Reference proteome</keyword>
<name>A0A6J1DUQ1_MOMCH</name>